<reference evidence="1" key="1">
    <citation type="submission" date="2022-04" db="EMBL/GenBank/DDBJ databases">
        <title>Jade perch genome.</title>
        <authorList>
            <person name="Chao B."/>
        </authorList>
    </citation>
    <scope>NUCLEOTIDE SEQUENCE</scope>
    <source>
        <strain evidence="1">CB-2022</strain>
    </source>
</reference>
<evidence type="ECO:0000313" key="1">
    <source>
        <dbReference type="EMBL" id="KAI3372442.1"/>
    </source>
</evidence>
<dbReference type="EMBL" id="CM041535">
    <property type="protein sequence ID" value="KAI3372442.1"/>
    <property type="molecule type" value="Genomic_DNA"/>
</dbReference>
<accession>A0ACB8WYP8</accession>
<gene>
    <name evidence="1" type="ORF">L3Q82_022924</name>
</gene>
<proteinExistence type="predicted"/>
<name>A0ACB8WYP8_9TELE</name>
<evidence type="ECO:0000313" key="2">
    <source>
        <dbReference type="Proteomes" id="UP000831701"/>
    </source>
</evidence>
<dbReference type="Proteomes" id="UP000831701">
    <property type="component" value="Chromosome 5"/>
</dbReference>
<organism evidence="1 2">
    <name type="scientific">Scortum barcoo</name>
    <name type="common">barcoo grunter</name>
    <dbReference type="NCBI Taxonomy" id="214431"/>
    <lineage>
        <taxon>Eukaryota</taxon>
        <taxon>Metazoa</taxon>
        <taxon>Chordata</taxon>
        <taxon>Craniata</taxon>
        <taxon>Vertebrata</taxon>
        <taxon>Euteleostomi</taxon>
        <taxon>Actinopterygii</taxon>
        <taxon>Neopterygii</taxon>
        <taxon>Teleostei</taxon>
        <taxon>Neoteleostei</taxon>
        <taxon>Acanthomorphata</taxon>
        <taxon>Eupercaria</taxon>
        <taxon>Centrarchiformes</taxon>
        <taxon>Terapontoidei</taxon>
        <taxon>Terapontidae</taxon>
        <taxon>Scortum</taxon>
    </lineage>
</organism>
<protein>
    <submittedName>
        <fullName evidence="1">Uncharacterized protein</fullName>
    </submittedName>
</protein>
<comment type="caution">
    <text evidence="1">The sequence shown here is derived from an EMBL/GenBank/DDBJ whole genome shotgun (WGS) entry which is preliminary data.</text>
</comment>
<sequence>GGLEVIYPGLDIDKCLIIPKKLRQNVSTVWKAPEVYFSKAHKVRDVSVCHCVHVYEGVRIDKKLYVLLFLFSYSNWQLAEPGSIAQAALREQRLDISLILFPSRVHPKNNMYALAMVDPDAPRRAKPTSAFWRHWLVVDIQVQSAITSALTQNSLKCFGDASSCQSFSGPNFSRSVPCPHSGIPEGGRPPFIIQQGSALKKGLGIQGTILTEISALLILFFHIDYSPPKPPQKSGFHRYQLMLFEQPPDAPASLTEREKSSRAVLIFLPYPDGEARWKQKGRQEDFNIALRSHTICPFHEQADGRGGNTSLNYKQTPAYFKVNGIFRPSSKGVVWESPWPLCNFSPKTTKTEDWTEATLEEDYVYNIMDLGMGSEKASGEIQYGSSFQSNRSGQTVTYLGKFAFDTPPSGGIGGSGWCSDNNIISLVSAGILGVSPSPGTVTTQTSSSAASMGGQTSDMEQVYGPPLPAYSTCSDLYQDQVSFHHSPATSTALAYPGNDYHSTSKASMDGSLFSMIPDYNLFHHQGEVGVMEHKPFQTMDPIRVNPPPITPLETIRAFKDKQQIHPGFIGGQQHPPQHHPPPQTLTLKPIRPRKYPNRPSKTPVHERPHACPAENCDRRFSRSDELTRHLRIHTGHKPFQCRICMRSFSRSDHLTTHIRTHTGEKPFSCEFCGRKFARSDERKRHAKVHLKQKDKKPADKSSGAAGSHSSPSSSCGGPTVGTS</sequence>
<feature type="non-terminal residue" evidence="1">
    <location>
        <position position="1"/>
    </location>
</feature>
<keyword evidence="2" id="KW-1185">Reference proteome</keyword>